<dbReference type="AlphaFoldDB" id="A0AAV7I6I1"/>
<organism evidence="1 2">
    <name type="scientific">Cotesia glomerata</name>
    <name type="common">Lepidopteran parasitic wasp</name>
    <name type="synonym">Apanteles glomeratus</name>
    <dbReference type="NCBI Taxonomy" id="32391"/>
    <lineage>
        <taxon>Eukaryota</taxon>
        <taxon>Metazoa</taxon>
        <taxon>Ecdysozoa</taxon>
        <taxon>Arthropoda</taxon>
        <taxon>Hexapoda</taxon>
        <taxon>Insecta</taxon>
        <taxon>Pterygota</taxon>
        <taxon>Neoptera</taxon>
        <taxon>Endopterygota</taxon>
        <taxon>Hymenoptera</taxon>
        <taxon>Apocrita</taxon>
        <taxon>Ichneumonoidea</taxon>
        <taxon>Braconidae</taxon>
        <taxon>Microgastrinae</taxon>
        <taxon>Cotesia</taxon>
    </lineage>
</organism>
<proteinExistence type="predicted"/>
<protein>
    <submittedName>
        <fullName evidence="1">Uncharacterized protein</fullName>
    </submittedName>
</protein>
<evidence type="ECO:0000313" key="1">
    <source>
        <dbReference type="EMBL" id="KAH0546954.1"/>
    </source>
</evidence>
<sequence>MSAFPAGLSTARFTWIRRYCINECFTGLAVVNGRGTVLLLFCVNEFFIVNSEIAETYELKLDNNDSDIKKFANDAWFKIDKTQYYRLKTVARVEISIGY</sequence>
<evidence type="ECO:0000313" key="2">
    <source>
        <dbReference type="Proteomes" id="UP000826195"/>
    </source>
</evidence>
<dbReference type="EMBL" id="JAHXZJ010002237">
    <property type="protein sequence ID" value="KAH0546954.1"/>
    <property type="molecule type" value="Genomic_DNA"/>
</dbReference>
<reference evidence="1 2" key="1">
    <citation type="journal article" date="2021" name="J. Hered.">
        <title>A chromosome-level genome assembly of the parasitoid wasp, Cotesia glomerata (Hymenoptera: Braconidae).</title>
        <authorList>
            <person name="Pinto B.J."/>
            <person name="Weis J.J."/>
            <person name="Gamble T."/>
            <person name="Ode P.J."/>
            <person name="Paul R."/>
            <person name="Zaspel J.M."/>
        </authorList>
    </citation>
    <scope>NUCLEOTIDE SEQUENCE [LARGE SCALE GENOMIC DNA]</scope>
    <source>
        <strain evidence="1">CgM1</strain>
    </source>
</reference>
<keyword evidence="2" id="KW-1185">Reference proteome</keyword>
<dbReference type="Proteomes" id="UP000826195">
    <property type="component" value="Unassembled WGS sequence"/>
</dbReference>
<gene>
    <name evidence="1" type="ORF">KQX54_016404</name>
</gene>
<comment type="caution">
    <text evidence="1">The sequence shown here is derived from an EMBL/GenBank/DDBJ whole genome shotgun (WGS) entry which is preliminary data.</text>
</comment>
<accession>A0AAV7I6I1</accession>
<name>A0AAV7I6I1_COTGL</name>